<evidence type="ECO:0000313" key="2">
    <source>
        <dbReference type="EMBL" id="KJF61605.1"/>
    </source>
</evidence>
<dbReference type="AlphaFoldDB" id="A0A0D8JWC2"/>
<feature type="region of interest" description="Disordered" evidence="1">
    <location>
        <begin position="49"/>
        <end position="68"/>
    </location>
</feature>
<gene>
    <name evidence="2" type="ORF">CIMG_13771</name>
</gene>
<proteinExistence type="predicted"/>
<dbReference type="Proteomes" id="UP000001261">
    <property type="component" value="Unassembled WGS sequence"/>
</dbReference>
<organism evidence="2 3">
    <name type="scientific">Coccidioides immitis (strain RS)</name>
    <name type="common">Valley fever fungus</name>
    <dbReference type="NCBI Taxonomy" id="246410"/>
    <lineage>
        <taxon>Eukaryota</taxon>
        <taxon>Fungi</taxon>
        <taxon>Dikarya</taxon>
        <taxon>Ascomycota</taxon>
        <taxon>Pezizomycotina</taxon>
        <taxon>Eurotiomycetes</taxon>
        <taxon>Eurotiomycetidae</taxon>
        <taxon>Onygenales</taxon>
        <taxon>Onygenaceae</taxon>
        <taxon>Coccidioides</taxon>
    </lineage>
</organism>
<dbReference type="GeneID" id="24165398"/>
<dbReference type="RefSeq" id="XP_004446446.1">
    <property type="nucleotide sequence ID" value="XM_004446389.1"/>
</dbReference>
<evidence type="ECO:0000256" key="1">
    <source>
        <dbReference type="SAM" id="MobiDB-lite"/>
    </source>
</evidence>
<reference evidence="3" key="2">
    <citation type="journal article" date="2010" name="Genome Res.">
        <title>Population genomic sequencing of Coccidioides fungi reveals recent hybridization and transposon control.</title>
        <authorList>
            <person name="Neafsey D.E."/>
            <person name="Barker B.M."/>
            <person name="Sharpton T.J."/>
            <person name="Stajich J.E."/>
            <person name="Park D.J."/>
            <person name="Whiston E."/>
            <person name="Hung C.-Y."/>
            <person name="McMahan C."/>
            <person name="White J."/>
            <person name="Sykes S."/>
            <person name="Heiman D."/>
            <person name="Young S."/>
            <person name="Zeng Q."/>
            <person name="Abouelleil A."/>
            <person name="Aftuck L."/>
            <person name="Bessette D."/>
            <person name="Brown A."/>
            <person name="FitzGerald M."/>
            <person name="Lui A."/>
            <person name="Macdonald J.P."/>
            <person name="Priest M."/>
            <person name="Orbach M.J."/>
            <person name="Galgiani J.N."/>
            <person name="Kirkland T.N."/>
            <person name="Cole G.T."/>
            <person name="Birren B.W."/>
            <person name="Henn M.R."/>
            <person name="Taylor J.W."/>
            <person name="Rounsley S.D."/>
        </authorList>
    </citation>
    <scope>GENOME REANNOTATION</scope>
    <source>
        <strain evidence="3">RS</strain>
    </source>
</reference>
<evidence type="ECO:0000313" key="3">
    <source>
        <dbReference type="Proteomes" id="UP000001261"/>
    </source>
</evidence>
<dbReference type="VEuPathDB" id="FungiDB:CIMG_13771"/>
<keyword evidence="3" id="KW-1185">Reference proteome</keyword>
<dbReference type="InParanoid" id="A0A0D8JWC2"/>
<accession>A0A0D8JWC2</accession>
<protein>
    <submittedName>
        <fullName evidence="2">Uncharacterized protein</fullName>
    </submittedName>
</protein>
<name>A0A0D8JWC2_COCIM</name>
<dbReference type="KEGG" id="cim:CIMG_13771"/>
<sequence>MWANPFGPMRWEGGLVCDPSSTFFLGIPSSPLRLRLILANGPVGTAGTVRVSSSSGNPDSLRPGRHDGVPESSFLARTPYVLMAIFTMECERNEFHEPILCGFEPIHFHRGVTLLDQTIAGIFIT</sequence>
<dbReference type="EMBL" id="GG704916">
    <property type="protein sequence ID" value="KJF61605.1"/>
    <property type="molecule type" value="Genomic_DNA"/>
</dbReference>
<reference evidence="3" key="1">
    <citation type="journal article" date="2009" name="Genome Res.">
        <title>Comparative genomic analyses of the human fungal pathogens Coccidioides and their relatives.</title>
        <authorList>
            <person name="Sharpton T.J."/>
            <person name="Stajich J.E."/>
            <person name="Rounsley S.D."/>
            <person name="Gardner M.J."/>
            <person name="Wortman J.R."/>
            <person name="Jordar V.S."/>
            <person name="Maiti R."/>
            <person name="Kodira C.D."/>
            <person name="Neafsey D.E."/>
            <person name="Zeng Q."/>
            <person name="Hung C.-Y."/>
            <person name="McMahan C."/>
            <person name="Muszewska A."/>
            <person name="Grynberg M."/>
            <person name="Mandel M.A."/>
            <person name="Kellner E.M."/>
            <person name="Barker B.M."/>
            <person name="Galgiani J.N."/>
            <person name="Orbach M.J."/>
            <person name="Kirkland T.N."/>
            <person name="Cole G.T."/>
            <person name="Henn M.R."/>
            <person name="Birren B.W."/>
            <person name="Taylor J.W."/>
        </authorList>
    </citation>
    <scope>NUCLEOTIDE SEQUENCE [LARGE SCALE GENOMIC DNA]</scope>
    <source>
        <strain evidence="3">RS</strain>
    </source>
</reference>